<dbReference type="Gene3D" id="3.40.50.300">
    <property type="entry name" value="P-loop containing nucleotide triphosphate hydrolases"/>
    <property type="match status" value="1"/>
</dbReference>
<dbReference type="InterPro" id="IPR027417">
    <property type="entry name" value="P-loop_NTPase"/>
</dbReference>
<dbReference type="PANTHER" id="PTHR32182:SF22">
    <property type="entry name" value="ATP-DEPENDENT ENDONUCLEASE, OLD FAMILY-RELATED"/>
    <property type="match status" value="1"/>
</dbReference>
<gene>
    <name evidence="3" type="ORF">Aglo03_56030</name>
</gene>
<organism evidence="3 4">
    <name type="scientific">Actinokineospora globicatena</name>
    <dbReference type="NCBI Taxonomy" id="103729"/>
    <lineage>
        <taxon>Bacteria</taxon>
        <taxon>Bacillati</taxon>
        <taxon>Actinomycetota</taxon>
        <taxon>Actinomycetes</taxon>
        <taxon>Pseudonocardiales</taxon>
        <taxon>Pseudonocardiaceae</taxon>
        <taxon>Actinokineospora</taxon>
    </lineage>
</organism>
<comment type="caution">
    <text evidence="3">The sequence shown here is derived from an EMBL/GenBank/DDBJ whole genome shotgun (WGS) entry which is preliminary data.</text>
</comment>
<sequence length="532" mass="59289">MKVREASFVDFKGFTSLVLRDIPESARLVVMAGPNGRGKSSVFDGFRAWQGRYASLATDNAYYTKVGRAVQHVPSQVSVTFDAPVADNVDAHLKAFYFRTAYRLEADFSVSSVSIPGNALAARIGRMTDVDVSVSLNYQRMIYEALNVVFDGPENNTAKTIRDGLLGDVRESMQKVFGDLIVENLANPVSGGSFYFSKGDARNWHYKNLSGGEKAAFDLLLDFVAKRTVFDDSVYCIDEPEIHLNTRVQGLLLNELLRLLPGSCQLWISTHSIGMLTAAKNRQAELGDVCFLDFEEVRLDESCVIAPAKVDRRFWGKVLNVALDDLASLVAPRKVVIVEGRPKSDEVASRGNVEFDAACLRNIFGKEMPDVEFVSVGSSIDVKEDRRRVTDTVSIISPGTEVLRLVDRDDLSNDQRTALRVKGVRVLSERDLENYLLSDETLRAFCVGIEKGGMAEAVIDQKNKIIAERQQAGIQSDDIKRSAGLLYDWMRRTLDLRQMGTDVISFLRDTMSQYVKPGSDTYNHLKEDIFGR</sequence>
<dbReference type="GO" id="GO:0006302">
    <property type="term" value="P:double-strand break repair"/>
    <property type="evidence" value="ECO:0007669"/>
    <property type="project" value="TreeGrafter"/>
</dbReference>
<dbReference type="EMBL" id="BSSD01000010">
    <property type="protein sequence ID" value="GLW94787.1"/>
    <property type="molecule type" value="Genomic_DNA"/>
</dbReference>
<evidence type="ECO:0000313" key="3">
    <source>
        <dbReference type="EMBL" id="GLW94787.1"/>
    </source>
</evidence>
<dbReference type="GO" id="GO:0009432">
    <property type="term" value="P:SOS response"/>
    <property type="evidence" value="ECO:0007669"/>
    <property type="project" value="UniProtKB-KW"/>
</dbReference>
<dbReference type="GO" id="GO:0005524">
    <property type="term" value="F:ATP binding"/>
    <property type="evidence" value="ECO:0007669"/>
    <property type="project" value="InterPro"/>
</dbReference>
<dbReference type="PANTHER" id="PTHR32182">
    <property type="entry name" value="DNA REPLICATION AND REPAIR PROTEIN RECF"/>
    <property type="match status" value="1"/>
</dbReference>
<protein>
    <recommendedName>
        <fullName evidence="2">ATPase AAA-type core domain-containing protein</fullName>
    </recommendedName>
</protein>
<evidence type="ECO:0000256" key="1">
    <source>
        <dbReference type="ARBA" id="ARBA00023236"/>
    </source>
</evidence>
<name>A0A9W6VAZ8_9PSEU</name>
<feature type="domain" description="ATPase AAA-type core" evidence="2">
    <location>
        <begin position="182"/>
        <end position="274"/>
    </location>
</feature>
<reference evidence="3" key="1">
    <citation type="submission" date="2023-02" db="EMBL/GenBank/DDBJ databases">
        <title>Actinokineospora globicatena NBRC 15670.</title>
        <authorList>
            <person name="Ichikawa N."/>
            <person name="Sato H."/>
            <person name="Tonouchi N."/>
        </authorList>
    </citation>
    <scope>NUCLEOTIDE SEQUENCE</scope>
    <source>
        <strain evidence="3">NBRC 15670</strain>
    </source>
</reference>
<evidence type="ECO:0000313" key="4">
    <source>
        <dbReference type="Proteomes" id="UP001165042"/>
    </source>
</evidence>
<proteinExistence type="predicted"/>
<dbReference type="InterPro" id="IPR003959">
    <property type="entry name" value="ATPase_AAA_core"/>
</dbReference>
<keyword evidence="4" id="KW-1185">Reference proteome</keyword>
<dbReference type="AlphaFoldDB" id="A0A9W6VAZ8"/>
<evidence type="ECO:0000259" key="2">
    <source>
        <dbReference type="Pfam" id="PF13304"/>
    </source>
</evidence>
<dbReference type="Pfam" id="PF13304">
    <property type="entry name" value="AAA_21"/>
    <property type="match status" value="1"/>
</dbReference>
<dbReference type="SUPFAM" id="SSF52540">
    <property type="entry name" value="P-loop containing nucleoside triphosphate hydrolases"/>
    <property type="match status" value="1"/>
</dbReference>
<dbReference type="RefSeq" id="WP_285612738.1">
    <property type="nucleotide sequence ID" value="NZ_BSSD01000010.1"/>
</dbReference>
<accession>A0A9W6VAZ8</accession>
<keyword evidence="1" id="KW-0227">DNA damage</keyword>
<keyword evidence="1" id="KW-0742">SOS response</keyword>
<dbReference type="GO" id="GO:0016887">
    <property type="term" value="F:ATP hydrolysis activity"/>
    <property type="evidence" value="ECO:0007669"/>
    <property type="project" value="InterPro"/>
</dbReference>
<dbReference type="Proteomes" id="UP001165042">
    <property type="component" value="Unassembled WGS sequence"/>
</dbReference>
<dbReference type="GO" id="GO:0000731">
    <property type="term" value="P:DNA synthesis involved in DNA repair"/>
    <property type="evidence" value="ECO:0007669"/>
    <property type="project" value="TreeGrafter"/>
</dbReference>